<dbReference type="InterPro" id="IPR004358">
    <property type="entry name" value="Sig_transdc_His_kin-like_C"/>
</dbReference>
<dbReference type="InterPro" id="IPR050980">
    <property type="entry name" value="2C_sensor_his_kinase"/>
</dbReference>
<keyword evidence="7" id="KW-0547">Nucleotide-binding</keyword>
<dbReference type="InterPro" id="IPR005467">
    <property type="entry name" value="His_kinase_dom"/>
</dbReference>
<keyword evidence="14" id="KW-1185">Reference proteome</keyword>
<comment type="caution">
    <text evidence="13">The sequence shown here is derived from an EMBL/GenBank/DDBJ whole genome shotgun (WGS) entry which is preliminary data.</text>
</comment>
<comment type="subcellular location">
    <subcellularLocation>
        <location evidence="2">Cell membrane</location>
        <topology evidence="2">Multi-pass membrane protein</topology>
    </subcellularLocation>
</comment>
<dbReference type="Gene3D" id="3.30.565.10">
    <property type="entry name" value="Histidine kinase-like ATPase, C-terminal domain"/>
    <property type="match status" value="1"/>
</dbReference>
<dbReference type="SUPFAM" id="SSF47384">
    <property type="entry name" value="Homodimeric domain of signal transducing histidine kinase"/>
    <property type="match status" value="1"/>
</dbReference>
<evidence type="ECO:0000256" key="4">
    <source>
        <dbReference type="ARBA" id="ARBA00022475"/>
    </source>
</evidence>
<organism evidence="13 14">
    <name type="scientific">Hoeflea poritis</name>
    <dbReference type="NCBI Taxonomy" id="2993659"/>
    <lineage>
        <taxon>Bacteria</taxon>
        <taxon>Pseudomonadati</taxon>
        <taxon>Pseudomonadota</taxon>
        <taxon>Alphaproteobacteria</taxon>
        <taxon>Hyphomicrobiales</taxon>
        <taxon>Rhizobiaceae</taxon>
        <taxon>Hoeflea</taxon>
    </lineage>
</organism>
<dbReference type="CDD" id="cd00075">
    <property type="entry name" value="HATPase"/>
    <property type="match status" value="1"/>
</dbReference>
<proteinExistence type="predicted"/>
<dbReference type="SUPFAM" id="SSF158472">
    <property type="entry name" value="HAMP domain-like"/>
    <property type="match status" value="1"/>
</dbReference>
<keyword evidence="4" id="KW-1003">Cell membrane</keyword>
<evidence type="ECO:0000256" key="9">
    <source>
        <dbReference type="ARBA" id="ARBA00022840"/>
    </source>
</evidence>
<evidence type="ECO:0000256" key="7">
    <source>
        <dbReference type="ARBA" id="ARBA00022741"/>
    </source>
</evidence>
<feature type="transmembrane region" description="Helical" evidence="10">
    <location>
        <begin position="12"/>
        <end position="32"/>
    </location>
</feature>
<dbReference type="CDD" id="cd00082">
    <property type="entry name" value="HisKA"/>
    <property type="match status" value="1"/>
</dbReference>
<protein>
    <recommendedName>
        <fullName evidence="3">histidine kinase</fullName>
        <ecNumber evidence="3">2.7.13.3</ecNumber>
    </recommendedName>
</protein>
<dbReference type="Gene3D" id="1.10.287.130">
    <property type="match status" value="1"/>
</dbReference>
<evidence type="ECO:0000256" key="8">
    <source>
        <dbReference type="ARBA" id="ARBA00022777"/>
    </source>
</evidence>
<keyword evidence="6" id="KW-0808">Transferase</keyword>
<feature type="domain" description="HAMP" evidence="12">
    <location>
        <begin position="162"/>
        <end position="214"/>
    </location>
</feature>
<dbReference type="InterPro" id="IPR003660">
    <property type="entry name" value="HAMP_dom"/>
</dbReference>
<dbReference type="SMART" id="SM00388">
    <property type="entry name" value="HisKA"/>
    <property type="match status" value="1"/>
</dbReference>
<keyword evidence="10" id="KW-0812">Transmembrane</keyword>
<dbReference type="EC" id="2.7.13.3" evidence="3"/>
<dbReference type="PANTHER" id="PTHR44936:SF10">
    <property type="entry name" value="SENSOR PROTEIN RSTB"/>
    <property type="match status" value="1"/>
</dbReference>
<dbReference type="Proteomes" id="UP001148313">
    <property type="component" value="Unassembled WGS sequence"/>
</dbReference>
<dbReference type="SMART" id="SM00387">
    <property type="entry name" value="HATPase_c"/>
    <property type="match status" value="1"/>
</dbReference>
<keyword evidence="9" id="KW-0067">ATP-binding</keyword>
<evidence type="ECO:0000259" key="11">
    <source>
        <dbReference type="PROSITE" id="PS50109"/>
    </source>
</evidence>
<dbReference type="EMBL" id="JAPJZH010000003">
    <property type="protein sequence ID" value="MDA4844898.1"/>
    <property type="molecule type" value="Genomic_DNA"/>
</dbReference>
<keyword evidence="10" id="KW-0472">Membrane</keyword>
<dbReference type="InterPro" id="IPR036890">
    <property type="entry name" value="HATPase_C_sf"/>
</dbReference>
<name>A0ABT4VLI2_9HYPH</name>
<dbReference type="CDD" id="cd06225">
    <property type="entry name" value="HAMP"/>
    <property type="match status" value="1"/>
</dbReference>
<dbReference type="PROSITE" id="PS50885">
    <property type="entry name" value="HAMP"/>
    <property type="match status" value="1"/>
</dbReference>
<keyword evidence="10" id="KW-1133">Transmembrane helix</keyword>
<evidence type="ECO:0000256" key="3">
    <source>
        <dbReference type="ARBA" id="ARBA00012438"/>
    </source>
</evidence>
<dbReference type="SUPFAM" id="SSF55874">
    <property type="entry name" value="ATPase domain of HSP90 chaperone/DNA topoisomerase II/histidine kinase"/>
    <property type="match status" value="1"/>
</dbReference>
<dbReference type="Pfam" id="PF02518">
    <property type="entry name" value="HATPase_c"/>
    <property type="match status" value="1"/>
</dbReference>
<dbReference type="PRINTS" id="PR00344">
    <property type="entry name" value="BCTRLSENSOR"/>
</dbReference>
<accession>A0ABT4VLI2</accession>
<dbReference type="Pfam" id="PF00672">
    <property type="entry name" value="HAMP"/>
    <property type="match status" value="1"/>
</dbReference>
<keyword evidence="5" id="KW-0597">Phosphoprotein</keyword>
<evidence type="ECO:0000313" key="14">
    <source>
        <dbReference type="Proteomes" id="UP001148313"/>
    </source>
</evidence>
<dbReference type="PANTHER" id="PTHR44936">
    <property type="entry name" value="SENSOR PROTEIN CREC"/>
    <property type="match status" value="1"/>
</dbReference>
<dbReference type="Gene3D" id="6.10.340.10">
    <property type="match status" value="1"/>
</dbReference>
<evidence type="ECO:0000256" key="5">
    <source>
        <dbReference type="ARBA" id="ARBA00022553"/>
    </source>
</evidence>
<reference evidence="13" key="1">
    <citation type="submission" date="2022-11" db="EMBL/GenBank/DDBJ databases">
        <title>Hoeflea poritis sp. nov., isolated from scleractinian coral Porites lutea.</title>
        <authorList>
            <person name="Zhang G."/>
            <person name="Wei Q."/>
            <person name="Cai L."/>
        </authorList>
    </citation>
    <scope>NUCLEOTIDE SEQUENCE</scope>
    <source>
        <strain evidence="13">E7-10</strain>
    </source>
</reference>
<dbReference type="InterPro" id="IPR003661">
    <property type="entry name" value="HisK_dim/P_dom"/>
</dbReference>
<feature type="domain" description="Histidine kinase" evidence="11">
    <location>
        <begin position="222"/>
        <end position="420"/>
    </location>
</feature>
<evidence type="ECO:0000256" key="2">
    <source>
        <dbReference type="ARBA" id="ARBA00004651"/>
    </source>
</evidence>
<dbReference type="Pfam" id="PF00512">
    <property type="entry name" value="HisKA"/>
    <property type="match status" value="1"/>
</dbReference>
<feature type="transmembrane region" description="Helical" evidence="10">
    <location>
        <begin position="142"/>
        <end position="161"/>
    </location>
</feature>
<dbReference type="InterPro" id="IPR003594">
    <property type="entry name" value="HATPase_dom"/>
</dbReference>
<evidence type="ECO:0000256" key="1">
    <source>
        <dbReference type="ARBA" id="ARBA00000085"/>
    </source>
</evidence>
<dbReference type="PROSITE" id="PS50109">
    <property type="entry name" value="HIS_KIN"/>
    <property type="match status" value="1"/>
</dbReference>
<evidence type="ECO:0000259" key="12">
    <source>
        <dbReference type="PROSITE" id="PS50885"/>
    </source>
</evidence>
<gene>
    <name evidence="13" type="ORF">OOZ53_06025</name>
</gene>
<dbReference type="InterPro" id="IPR036097">
    <property type="entry name" value="HisK_dim/P_sf"/>
</dbReference>
<dbReference type="RefSeq" id="WP_271088448.1">
    <property type="nucleotide sequence ID" value="NZ_JAPJZH010000003.1"/>
</dbReference>
<keyword evidence="8 13" id="KW-0418">Kinase</keyword>
<evidence type="ECO:0000256" key="10">
    <source>
        <dbReference type="SAM" id="Phobius"/>
    </source>
</evidence>
<dbReference type="GO" id="GO:0016301">
    <property type="term" value="F:kinase activity"/>
    <property type="evidence" value="ECO:0007669"/>
    <property type="project" value="UniProtKB-KW"/>
</dbReference>
<sequence>MLRRRLYLQIYLTLIASLVLVAILSGILWNAFGRDGDERRILDVAGRFVALALPAADAPDSEQQAAVSSLGRELDLDISLFDPQGRLIAAHGEPRILRARHRDRSGWRRTSGGPAFSLQLPDGRSVVAAPAEDGPFEPLRDLLLALLLVAVCVGLAAFPLVRRLTKRLEILQRGVERIGAGDLSARVEVRGRDEVAKLAESFNEAAEKIEKLVGAHRLLLANASHELRTPLSRIRLGLEMSKGEQDPKRRQALQQDIAELDNLIDEILLMSRLDAGANVNLDQAVDLVALVAEECARFDDCRMSGRVPEITGDPRLLHRLLANLLENAHKHGVPPVTVEMDADDDAVTLTVRDSGQGIPEKDREKVFQPFYRGADRQNVDGYGLGLPLVEQIAKAHGGSVSILPPAQEKSAIRVRLPRNAPGK</sequence>
<comment type="catalytic activity">
    <reaction evidence="1">
        <text>ATP + protein L-histidine = ADP + protein N-phospho-L-histidine.</text>
        <dbReference type="EC" id="2.7.13.3"/>
    </reaction>
</comment>
<evidence type="ECO:0000256" key="6">
    <source>
        <dbReference type="ARBA" id="ARBA00022679"/>
    </source>
</evidence>
<evidence type="ECO:0000313" key="13">
    <source>
        <dbReference type="EMBL" id="MDA4844898.1"/>
    </source>
</evidence>
<dbReference type="SMART" id="SM00304">
    <property type="entry name" value="HAMP"/>
    <property type="match status" value="1"/>
</dbReference>